<name>A0A165ECH6_9APHY</name>
<accession>A0A165ECH6</accession>
<sequence>MDGENVCSYLATPPKYEEFLVSYLIPNNPVIIGSELVSSWPAFKEWVLPGQRINWDYLSKNYGQQTVTVADCSTREFSDQKRQTMLLRDVVALWKAGKGDSLYVKDWHLARAVLGSEEFYSTPEIFQDDWMNDYYSACTDDDFRFVYVGAAGTFTPLHRDVYSSYSWSTNVCGRKRWWLFPPEQTSYLFRKGREEHLETAFDVRDVDPMEVPEFVKAKPIVVEQKEGDTIFIPSGWYHQVENLTACISINHNWCNSVNLPSLYESMCAKVLEVEHALEDVKDMLSENAPEDDDWQQEWVQIVQDVVEKDAGWNWVTFWKMVLHALQIATYNSNESTVAAGHWKPAPPELRPPWSFVKERVQKCYDDFIQRDRREFALIKSLNEVLLAIEAHLA</sequence>
<reference evidence="2 3" key="1">
    <citation type="journal article" date="2016" name="Mol. Biol. Evol.">
        <title>Comparative Genomics of Early-Diverging Mushroom-Forming Fungi Provides Insights into the Origins of Lignocellulose Decay Capabilities.</title>
        <authorList>
            <person name="Nagy L.G."/>
            <person name="Riley R."/>
            <person name="Tritt A."/>
            <person name="Adam C."/>
            <person name="Daum C."/>
            <person name="Floudas D."/>
            <person name="Sun H."/>
            <person name="Yadav J.S."/>
            <person name="Pangilinan J."/>
            <person name="Larsson K.H."/>
            <person name="Matsuura K."/>
            <person name="Barry K."/>
            <person name="Labutti K."/>
            <person name="Kuo R."/>
            <person name="Ohm R.A."/>
            <person name="Bhattacharya S.S."/>
            <person name="Shirouzu T."/>
            <person name="Yoshinaga Y."/>
            <person name="Martin F.M."/>
            <person name="Grigoriev I.V."/>
            <person name="Hibbett D.S."/>
        </authorList>
    </citation>
    <scope>NUCLEOTIDE SEQUENCE [LARGE SCALE GENOMIC DNA]</scope>
    <source>
        <strain evidence="2 3">93-53</strain>
    </source>
</reference>
<dbReference type="Gene3D" id="2.60.120.650">
    <property type="entry name" value="Cupin"/>
    <property type="match status" value="1"/>
</dbReference>
<dbReference type="GO" id="GO:0016706">
    <property type="term" value="F:2-oxoglutarate-dependent dioxygenase activity"/>
    <property type="evidence" value="ECO:0007669"/>
    <property type="project" value="TreeGrafter"/>
</dbReference>
<dbReference type="GO" id="GO:0045905">
    <property type="term" value="P:positive regulation of translational termination"/>
    <property type="evidence" value="ECO:0007669"/>
    <property type="project" value="TreeGrafter"/>
</dbReference>
<dbReference type="EMBL" id="KV427623">
    <property type="protein sequence ID" value="KZT06729.1"/>
    <property type="molecule type" value="Genomic_DNA"/>
</dbReference>
<dbReference type="Pfam" id="PF13621">
    <property type="entry name" value="Cupin_8"/>
    <property type="match status" value="1"/>
</dbReference>
<dbReference type="GO" id="GO:0005634">
    <property type="term" value="C:nucleus"/>
    <property type="evidence" value="ECO:0007669"/>
    <property type="project" value="TreeGrafter"/>
</dbReference>
<dbReference type="RefSeq" id="XP_040764469.1">
    <property type="nucleotide sequence ID" value="XM_040912565.1"/>
</dbReference>
<dbReference type="InterPro" id="IPR003347">
    <property type="entry name" value="JmjC_dom"/>
</dbReference>
<keyword evidence="3" id="KW-1185">Reference proteome</keyword>
<gene>
    <name evidence="2" type="ORF">LAESUDRAFT_759221</name>
</gene>
<evidence type="ECO:0000313" key="3">
    <source>
        <dbReference type="Proteomes" id="UP000076871"/>
    </source>
</evidence>
<feature type="domain" description="JmjC" evidence="1">
    <location>
        <begin position="111"/>
        <end position="270"/>
    </location>
</feature>
<dbReference type="GO" id="GO:0043565">
    <property type="term" value="F:sequence-specific DNA binding"/>
    <property type="evidence" value="ECO:0007669"/>
    <property type="project" value="TreeGrafter"/>
</dbReference>
<dbReference type="STRING" id="1314785.A0A165ECH6"/>
<dbReference type="FunCoup" id="A0A165ECH6">
    <property type="interactions" value="234"/>
</dbReference>
<organism evidence="2 3">
    <name type="scientific">Laetiporus sulphureus 93-53</name>
    <dbReference type="NCBI Taxonomy" id="1314785"/>
    <lineage>
        <taxon>Eukaryota</taxon>
        <taxon>Fungi</taxon>
        <taxon>Dikarya</taxon>
        <taxon>Basidiomycota</taxon>
        <taxon>Agaricomycotina</taxon>
        <taxon>Agaricomycetes</taxon>
        <taxon>Polyporales</taxon>
        <taxon>Laetiporus</taxon>
    </lineage>
</organism>
<protein>
    <submittedName>
        <fullName evidence="2">Clavaminate synthase-like protein</fullName>
    </submittedName>
</protein>
<dbReference type="AlphaFoldDB" id="A0A165ECH6"/>
<dbReference type="InterPro" id="IPR050910">
    <property type="entry name" value="JMJD6_ArgDemeth/LysHydrox"/>
</dbReference>
<dbReference type="GO" id="GO:0005737">
    <property type="term" value="C:cytoplasm"/>
    <property type="evidence" value="ECO:0007669"/>
    <property type="project" value="TreeGrafter"/>
</dbReference>
<dbReference type="Proteomes" id="UP000076871">
    <property type="component" value="Unassembled WGS sequence"/>
</dbReference>
<dbReference type="GeneID" id="63829593"/>
<dbReference type="PANTHER" id="PTHR12480">
    <property type="entry name" value="ARGININE DEMETHYLASE AND LYSYL-HYDROXYLASE JMJD"/>
    <property type="match status" value="1"/>
</dbReference>
<proteinExistence type="predicted"/>
<dbReference type="OrthoDB" id="424465at2759"/>
<dbReference type="PANTHER" id="PTHR12480:SF6">
    <property type="entry name" value="2-OXOGLUTARATE AND IRON-DEPENDENT OXYGENASE JMJD4"/>
    <property type="match status" value="1"/>
</dbReference>
<dbReference type="InParanoid" id="A0A165ECH6"/>
<dbReference type="PROSITE" id="PS51184">
    <property type="entry name" value="JMJC"/>
    <property type="match status" value="1"/>
</dbReference>
<evidence type="ECO:0000259" key="1">
    <source>
        <dbReference type="PROSITE" id="PS51184"/>
    </source>
</evidence>
<dbReference type="InterPro" id="IPR041667">
    <property type="entry name" value="Cupin_8"/>
</dbReference>
<dbReference type="SMART" id="SM00558">
    <property type="entry name" value="JmjC"/>
    <property type="match status" value="1"/>
</dbReference>
<dbReference type="SUPFAM" id="SSF51197">
    <property type="entry name" value="Clavaminate synthase-like"/>
    <property type="match status" value="1"/>
</dbReference>
<evidence type="ECO:0000313" key="2">
    <source>
        <dbReference type="EMBL" id="KZT06729.1"/>
    </source>
</evidence>